<gene>
    <name evidence="2" type="ORF">DY000_02031906</name>
</gene>
<keyword evidence="3" id="KW-1185">Reference proteome</keyword>
<accession>A0ABQ7DUC3</accession>
<evidence type="ECO:0000313" key="2">
    <source>
        <dbReference type="EMBL" id="KAF3580936.1"/>
    </source>
</evidence>
<dbReference type="Pfam" id="PF13966">
    <property type="entry name" value="zf-RVT"/>
    <property type="match status" value="1"/>
</dbReference>
<evidence type="ECO:0000313" key="3">
    <source>
        <dbReference type="Proteomes" id="UP000266723"/>
    </source>
</evidence>
<organism evidence="2 3">
    <name type="scientific">Brassica cretica</name>
    <name type="common">Mustard</name>
    <dbReference type="NCBI Taxonomy" id="69181"/>
    <lineage>
        <taxon>Eukaryota</taxon>
        <taxon>Viridiplantae</taxon>
        <taxon>Streptophyta</taxon>
        <taxon>Embryophyta</taxon>
        <taxon>Tracheophyta</taxon>
        <taxon>Spermatophyta</taxon>
        <taxon>Magnoliopsida</taxon>
        <taxon>eudicotyledons</taxon>
        <taxon>Gunneridae</taxon>
        <taxon>Pentapetalae</taxon>
        <taxon>rosids</taxon>
        <taxon>malvids</taxon>
        <taxon>Brassicales</taxon>
        <taxon>Brassicaceae</taxon>
        <taxon>Brassiceae</taxon>
        <taxon>Brassica</taxon>
    </lineage>
</organism>
<reference evidence="2 3" key="1">
    <citation type="journal article" date="2020" name="BMC Genomics">
        <title>Intraspecific diversification of the crop wild relative Brassica cretica Lam. using demographic model selection.</title>
        <authorList>
            <person name="Kioukis A."/>
            <person name="Michalopoulou V.A."/>
            <person name="Briers L."/>
            <person name="Pirintsos S."/>
            <person name="Studholme D.J."/>
            <person name="Pavlidis P."/>
            <person name="Sarris P.F."/>
        </authorList>
    </citation>
    <scope>NUCLEOTIDE SEQUENCE [LARGE SCALE GENOMIC DNA]</scope>
    <source>
        <strain evidence="3">cv. PFS-1207/04</strain>
    </source>
</reference>
<evidence type="ECO:0000259" key="1">
    <source>
        <dbReference type="Pfam" id="PF13966"/>
    </source>
</evidence>
<feature type="domain" description="Reverse transcriptase zinc-binding" evidence="1">
    <location>
        <begin position="1"/>
        <end position="49"/>
    </location>
</feature>
<dbReference type="InterPro" id="IPR026960">
    <property type="entry name" value="RVT-Znf"/>
</dbReference>
<proteinExistence type="predicted"/>
<dbReference type="Proteomes" id="UP000266723">
    <property type="component" value="Unassembled WGS sequence"/>
</dbReference>
<dbReference type="EMBL" id="QGKV02000649">
    <property type="protein sequence ID" value="KAF3580936.1"/>
    <property type="molecule type" value="Genomic_DNA"/>
</dbReference>
<sequence>MWKILQGALPIGKNLRKRGMLLNTMCGRCGELETVDHLFLHCPFAKDVWAFSLLKQSVIVHEFLSFKEALISLHGAIFLPPLGVSIDLFPWICWGIWLARNKLVFENRVSSPSDVFNQSISYPREWQHAQPSQGHHHTSINRQEQQRTSHDTIFVFSDAA</sequence>
<comment type="caution">
    <text evidence="2">The sequence shown here is derived from an EMBL/GenBank/DDBJ whole genome shotgun (WGS) entry which is preliminary data.</text>
</comment>
<protein>
    <recommendedName>
        <fullName evidence="1">Reverse transcriptase zinc-binding domain-containing protein</fullName>
    </recommendedName>
</protein>
<name>A0ABQ7DUC3_BRACR</name>